<dbReference type="SUPFAM" id="SSF56112">
    <property type="entry name" value="Protein kinase-like (PK-like)"/>
    <property type="match status" value="1"/>
</dbReference>
<reference evidence="9" key="1">
    <citation type="submission" date="2022-07" db="EMBL/GenBank/DDBJ databases">
        <title>Genome Sequence of Physisporinus lineatus.</title>
        <authorList>
            <person name="Buettner E."/>
        </authorList>
    </citation>
    <scope>NUCLEOTIDE SEQUENCE</scope>
    <source>
        <strain evidence="9">VT162</strain>
    </source>
</reference>
<dbReference type="EMBL" id="JANAWD010000230">
    <property type="protein sequence ID" value="KAJ3483383.1"/>
    <property type="molecule type" value="Genomic_DNA"/>
</dbReference>
<evidence type="ECO:0000256" key="6">
    <source>
        <dbReference type="PROSITE-ProRule" id="PRU10141"/>
    </source>
</evidence>
<dbReference type="GO" id="GO:0005524">
    <property type="term" value="F:ATP binding"/>
    <property type="evidence" value="ECO:0007669"/>
    <property type="project" value="UniProtKB-UniRule"/>
</dbReference>
<evidence type="ECO:0000256" key="7">
    <source>
        <dbReference type="SAM" id="MobiDB-lite"/>
    </source>
</evidence>
<evidence type="ECO:0000259" key="8">
    <source>
        <dbReference type="PROSITE" id="PS50011"/>
    </source>
</evidence>
<evidence type="ECO:0000256" key="2">
    <source>
        <dbReference type="ARBA" id="ARBA00022679"/>
    </source>
</evidence>
<dbReference type="InterPro" id="IPR051175">
    <property type="entry name" value="CLK_kinases"/>
</dbReference>
<dbReference type="InterPro" id="IPR008271">
    <property type="entry name" value="Ser/Thr_kinase_AS"/>
</dbReference>
<keyword evidence="10" id="KW-1185">Reference proteome</keyword>
<dbReference type="GO" id="GO:0004674">
    <property type="term" value="F:protein serine/threonine kinase activity"/>
    <property type="evidence" value="ECO:0007669"/>
    <property type="project" value="UniProtKB-KW"/>
</dbReference>
<evidence type="ECO:0000256" key="4">
    <source>
        <dbReference type="ARBA" id="ARBA00022777"/>
    </source>
</evidence>
<dbReference type="PROSITE" id="PS50011">
    <property type="entry name" value="PROTEIN_KINASE_DOM"/>
    <property type="match status" value="1"/>
</dbReference>
<evidence type="ECO:0000313" key="9">
    <source>
        <dbReference type="EMBL" id="KAJ3483383.1"/>
    </source>
</evidence>
<evidence type="ECO:0000256" key="3">
    <source>
        <dbReference type="ARBA" id="ARBA00022741"/>
    </source>
</evidence>
<dbReference type="GO" id="GO:0043484">
    <property type="term" value="P:regulation of RNA splicing"/>
    <property type="evidence" value="ECO:0007669"/>
    <property type="project" value="TreeGrafter"/>
</dbReference>
<feature type="region of interest" description="Disordered" evidence="7">
    <location>
        <begin position="24"/>
        <end position="180"/>
    </location>
</feature>
<protein>
    <recommendedName>
        <fullName evidence="8">Protein kinase domain-containing protein</fullName>
    </recommendedName>
</protein>
<dbReference type="PROSITE" id="PS00108">
    <property type="entry name" value="PROTEIN_KINASE_ST"/>
    <property type="match status" value="1"/>
</dbReference>
<sequence length="553" mass="62845">MQTAVHHLAPQMLSAAYPTLTHRIPNGNLPPMPTPPLATGKRNENTPGPRRLHRNSGSRQRRQSPQCNRTRRYPSSHNGVSCHHNSLLPTPNLLRPHQNKSKSCCRSSGSLRQHIFRPRSSSSSPEEEKRDPADTAGAASKKTVTTNGHLQPAPSANKSWASASAAATDDASKGPVPCDDKEGHYIIVPDDIIHRRYRTVRLLGQGTFGKVVEAIDTETTKRVAIKIIRAIPKYRDASKIEVRVLQKLKERDPTNKQSVIFDLPHNPQFHLTPSFRLSSKCIHLLAWFDHRNHICLVSELLGMCVYDFLKENEFAPFPRHHIQSFARQLLGSVAFLHELRLIHTDLKPENILLVKNDYKTIHIPVPGKRNASLRAKRILDSTDIRLIDFGSATFEEEYHSSVVSTRHYRAPEIILGLGWSYPCDAFSLGCILVEFFTGVALFQTHDNLEHLAMMEQVMGKMPERFARSGARSKPEYFKDGSKLDWPKPKATRQSKREVKACKSLMEIIQPTDPINRHFYDLVKRLLTFDPTQRITVRDALTHPYFNLRIQEEQ</sequence>
<keyword evidence="3 6" id="KW-0547">Nucleotide-binding</keyword>
<keyword evidence="2" id="KW-0808">Transferase</keyword>
<accession>A0AAD5V315</accession>
<evidence type="ECO:0000313" key="10">
    <source>
        <dbReference type="Proteomes" id="UP001212997"/>
    </source>
</evidence>
<dbReference type="Pfam" id="PF00069">
    <property type="entry name" value="Pkinase"/>
    <property type="match status" value="1"/>
</dbReference>
<dbReference type="Gene3D" id="3.30.200.20">
    <property type="entry name" value="Phosphorylase Kinase, domain 1"/>
    <property type="match status" value="1"/>
</dbReference>
<dbReference type="AlphaFoldDB" id="A0AAD5V315"/>
<name>A0AAD5V315_9APHY</name>
<dbReference type="Proteomes" id="UP001212997">
    <property type="component" value="Unassembled WGS sequence"/>
</dbReference>
<feature type="domain" description="Protein kinase" evidence="8">
    <location>
        <begin position="197"/>
        <end position="545"/>
    </location>
</feature>
<gene>
    <name evidence="9" type="ORF">NLI96_g6339</name>
</gene>
<evidence type="ECO:0000256" key="5">
    <source>
        <dbReference type="ARBA" id="ARBA00022840"/>
    </source>
</evidence>
<proteinExistence type="predicted"/>
<keyword evidence="5 6" id="KW-0067">ATP-binding</keyword>
<dbReference type="PROSITE" id="PS00107">
    <property type="entry name" value="PROTEIN_KINASE_ATP"/>
    <property type="match status" value="1"/>
</dbReference>
<dbReference type="PANTHER" id="PTHR45646">
    <property type="entry name" value="SERINE/THREONINE-PROTEIN KINASE DOA-RELATED"/>
    <property type="match status" value="1"/>
</dbReference>
<feature type="compositionally biased region" description="Polar residues" evidence="7">
    <location>
        <begin position="75"/>
        <end position="89"/>
    </location>
</feature>
<feature type="compositionally biased region" description="Basic residues" evidence="7">
    <location>
        <begin position="50"/>
        <end position="62"/>
    </location>
</feature>
<feature type="compositionally biased region" description="Low complexity" evidence="7">
    <location>
        <begin position="152"/>
        <end position="169"/>
    </location>
</feature>
<comment type="caution">
    <text evidence="9">The sequence shown here is derived from an EMBL/GenBank/DDBJ whole genome shotgun (WGS) entry which is preliminary data.</text>
</comment>
<dbReference type="CDD" id="cd14134">
    <property type="entry name" value="PKc_CLK"/>
    <property type="match status" value="1"/>
</dbReference>
<feature type="compositionally biased region" description="Polar residues" evidence="7">
    <location>
        <begin position="101"/>
        <end position="111"/>
    </location>
</feature>
<dbReference type="Gene3D" id="1.10.510.10">
    <property type="entry name" value="Transferase(Phosphotransferase) domain 1"/>
    <property type="match status" value="1"/>
</dbReference>
<dbReference type="SMART" id="SM00220">
    <property type="entry name" value="S_TKc"/>
    <property type="match status" value="1"/>
</dbReference>
<keyword evidence="1" id="KW-0723">Serine/threonine-protein kinase</keyword>
<dbReference type="InterPro" id="IPR011009">
    <property type="entry name" value="Kinase-like_dom_sf"/>
</dbReference>
<organism evidence="9 10">
    <name type="scientific">Meripilus lineatus</name>
    <dbReference type="NCBI Taxonomy" id="2056292"/>
    <lineage>
        <taxon>Eukaryota</taxon>
        <taxon>Fungi</taxon>
        <taxon>Dikarya</taxon>
        <taxon>Basidiomycota</taxon>
        <taxon>Agaricomycotina</taxon>
        <taxon>Agaricomycetes</taxon>
        <taxon>Polyporales</taxon>
        <taxon>Meripilaceae</taxon>
        <taxon>Meripilus</taxon>
    </lineage>
</organism>
<dbReference type="InterPro" id="IPR017441">
    <property type="entry name" value="Protein_kinase_ATP_BS"/>
</dbReference>
<dbReference type="GO" id="GO:0005634">
    <property type="term" value="C:nucleus"/>
    <property type="evidence" value="ECO:0007669"/>
    <property type="project" value="TreeGrafter"/>
</dbReference>
<feature type="binding site" evidence="6">
    <location>
        <position position="226"/>
    </location>
    <ligand>
        <name>ATP</name>
        <dbReference type="ChEBI" id="CHEBI:30616"/>
    </ligand>
</feature>
<keyword evidence="4" id="KW-0418">Kinase</keyword>
<dbReference type="InterPro" id="IPR000719">
    <property type="entry name" value="Prot_kinase_dom"/>
</dbReference>
<evidence type="ECO:0000256" key="1">
    <source>
        <dbReference type="ARBA" id="ARBA00022527"/>
    </source>
</evidence>
<dbReference type="PANTHER" id="PTHR45646:SF11">
    <property type="entry name" value="SERINE_THREONINE-PROTEIN KINASE DOA"/>
    <property type="match status" value="1"/>
</dbReference>